<keyword evidence="1" id="KW-0812">Transmembrane</keyword>
<keyword evidence="1" id="KW-0472">Membrane</keyword>
<evidence type="ECO:0000313" key="2">
    <source>
        <dbReference type="EMBL" id="QEK38448.1"/>
    </source>
</evidence>
<dbReference type="KEGG" id="cpri:FZC34_00750"/>
<gene>
    <name evidence="2" type="ORF">FZC34_00750</name>
</gene>
<organism evidence="2 3">
    <name type="scientific">Candidatus Cytomitobacter primus</name>
    <dbReference type="NCBI Taxonomy" id="2066024"/>
    <lineage>
        <taxon>Bacteria</taxon>
        <taxon>Pseudomonadati</taxon>
        <taxon>Pseudomonadota</taxon>
        <taxon>Alphaproteobacteria</taxon>
        <taxon>Holosporales</taxon>
        <taxon>Holosporaceae</taxon>
        <taxon>Candidatus Cytomitobacter</taxon>
    </lineage>
</organism>
<protein>
    <submittedName>
        <fullName evidence="2">Uncharacterized protein</fullName>
    </submittedName>
</protein>
<evidence type="ECO:0000256" key="1">
    <source>
        <dbReference type="SAM" id="Phobius"/>
    </source>
</evidence>
<reference evidence="2 3" key="1">
    <citation type="submission" date="2019-08" db="EMBL/GenBank/DDBJ databases">
        <title>Highly reduced genomes of protist endosymbionts show evolutionary convergence.</title>
        <authorList>
            <person name="George E."/>
            <person name="Husnik F."/>
            <person name="Tashyreva D."/>
            <person name="Prokopchuk G."/>
            <person name="Horak A."/>
            <person name="Kwong W.K."/>
            <person name="Lukes J."/>
            <person name="Keeling P.J."/>
        </authorList>
    </citation>
    <scope>NUCLEOTIDE SEQUENCE [LARGE SCALE GENOMIC DNA]</scope>
    <source>
        <strain evidence="2">1604LC</strain>
    </source>
</reference>
<feature type="transmembrane region" description="Helical" evidence="1">
    <location>
        <begin position="265"/>
        <end position="287"/>
    </location>
</feature>
<keyword evidence="1" id="KW-1133">Transmembrane helix</keyword>
<dbReference type="RefSeq" id="WP_148971564.1">
    <property type="nucleotide sequence ID" value="NZ_CP043316.1"/>
</dbReference>
<feature type="transmembrane region" description="Helical" evidence="1">
    <location>
        <begin position="28"/>
        <end position="49"/>
    </location>
</feature>
<feature type="transmembrane region" description="Helical" evidence="1">
    <location>
        <begin position="232"/>
        <end position="253"/>
    </location>
</feature>
<dbReference type="Proteomes" id="UP000325004">
    <property type="component" value="Chromosome"/>
</dbReference>
<proteinExistence type="predicted"/>
<evidence type="ECO:0000313" key="3">
    <source>
        <dbReference type="Proteomes" id="UP000325004"/>
    </source>
</evidence>
<feature type="transmembrane region" description="Helical" evidence="1">
    <location>
        <begin position="94"/>
        <end position="125"/>
    </location>
</feature>
<dbReference type="EMBL" id="CP043316">
    <property type="protein sequence ID" value="QEK38448.1"/>
    <property type="molecule type" value="Genomic_DNA"/>
</dbReference>
<accession>A0A5C0UEH1</accession>
<dbReference type="OrthoDB" id="2085045at2"/>
<feature type="transmembrane region" description="Helical" evidence="1">
    <location>
        <begin position="55"/>
        <end position="73"/>
    </location>
</feature>
<keyword evidence="3" id="KW-1185">Reference proteome</keyword>
<dbReference type="AlphaFoldDB" id="A0A5C0UEH1"/>
<feature type="transmembrane region" description="Helical" evidence="1">
    <location>
        <begin position="159"/>
        <end position="183"/>
    </location>
</feature>
<sequence length="338" mass="39069">MFVFCDEIFKENGNYNIENIKTLSYSSFALLFLCIIPMCGIPGFEITYMYGKVHLISSILVKSTNILLFFKLFKQMHQTQFTKLQIKHIIFFPCIIFLLPSTITIIKICYLILYILIALLLHAILQQYRLCKNFNFTNIIGYIRKIPAPQSMQNVKKTIYIYLLLFGILNIAIFNPQFLYNLLAHFKFNYNEMHFLFLLLFGCFLLLYKGLPSKLAGLLLISIYMTNEYIKFGGVDIAVTNIIVDIIITYLIIKSKINFNVNKQSIPGSIFSFLHSMLLAICLISCFKIPSKIVQYPANTTVNDIVVHYRVLDTLGETLTLLVIAYAIQLISNRKKHH</sequence>
<name>A0A5C0UEH1_9PROT</name>
<feature type="transmembrane region" description="Helical" evidence="1">
    <location>
        <begin position="195"/>
        <end position="212"/>
    </location>
</feature>